<dbReference type="EMBL" id="CABITT030000007">
    <property type="protein sequence ID" value="VVB09743.1"/>
    <property type="molecule type" value="Genomic_DNA"/>
</dbReference>
<reference evidence="1" key="1">
    <citation type="submission" date="2019-07" db="EMBL/GenBank/DDBJ databases">
        <authorList>
            <person name="Dittberner H."/>
        </authorList>
    </citation>
    <scope>NUCLEOTIDE SEQUENCE [LARGE SCALE GENOMIC DNA]</scope>
</reference>
<evidence type="ECO:0000313" key="2">
    <source>
        <dbReference type="Proteomes" id="UP000489600"/>
    </source>
</evidence>
<proteinExistence type="predicted"/>
<keyword evidence="2" id="KW-1185">Reference proteome</keyword>
<dbReference type="AlphaFoldDB" id="A0A565C7V6"/>
<name>A0A565C7V6_9BRAS</name>
<dbReference type="Proteomes" id="UP000489600">
    <property type="component" value="Unassembled WGS sequence"/>
</dbReference>
<sequence>MPLRRAMRDGLQSEVVDQSGSEDFFNDVAGAMMEDSNSSKEIGQFGCMNRVALQSEFEKSDELMFPPMHLRLTGYRGCK</sequence>
<accession>A0A565C7V6</accession>
<protein>
    <submittedName>
        <fullName evidence="1">Uncharacterized protein</fullName>
    </submittedName>
</protein>
<comment type="caution">
    <text evidence="1">The sequence shown here is derived from an EMBL/GenBank/DDBJ whole genome shotgun (WGS) entry which is preliminary data.</text>
</comment>
<gene>
    <name evidence="1" type="ORF">ANE_LOCUS20187</name>
</gene>
<evidence type="ECO:0000313" key="1">
    <source>
        <dbReference type="EMBL" id="VVB09743.1"/>
    </source>
</evidence>
<organism evidence="1 2">
    <name type="scientific">Arabis nemorensis</name>
    <dbReference type="NCBI Taxonomy" id="586526"/>
    <lineage>
        <taxon>Eukaryota</taxon>
        <taxon>Viridiplantae</taxon>
        <taxon>Streptophyta</taxon>
        <taxon>Embryophyta</taxon>
        <taxon>Tracheophyta</taxon>
        <taxon>Spermatophyta</taxon>
        <taxon>Magnoliopsida</taxon>
        <taxon>eudicotyledons</taxon>
        <taxon>Gunneridae</taxon>
        <taxon>Pentapetalae</taxon>
        <taxon>rosids</taxon>
        <taxon>malvids</taxon>
        <taxon>Brassicales</taxon>
        <taxon>Brassicaceae</taxon>
        <taxon>Arabideae</taxon>
        <taxon>Arabis</taxon>
    </lineage>
</organism>